<protein>
    <submittedName>
        <fullName evidence="1">Uncharacterized protein</fullName>
    </submittedName>
</protein>
<sequence length="250" mass="30142">MIKSINDGELERLKKGFYRTLSIKKMNILDNNKFINMELDINKAITIYKCIVILKKSNFYTGSSTNMLDYLYIYNMLEEKDYDYICDFFKDYDIDEIEDEYYCECWDERNDFVNKFIKKLAEEKGIKVHSEYFSDIYSDCFDDEIYNDLRDFLREYGECYEEEEVSENDLRDDYYDVFQEDAISYILEGYEMTDYDLMLLNNTFFNIDIGITSEAYTRDGHTYITISNMQILEAIDYSFLIILKLIFMNI</sequence>
<proteinExistence type="predicted"/>
<dbReference type="AlphaFoldDB" id="A0A0M1LC66"/>
<comment type="caution">
    <text evidence="1">The sequence shown here is derived from an EMBL/GenBank/DDBJ whole genome shotgun (WGS) entry which is preliminary data.</text>
</comment>
<reference evidence="1 2" key="1">
    <citation type="submission" date="2019-04" db="EMBL/GenBank/DDBJ databases">
        <title>Genome sequencing of Clostridium botulinum Groups I-IV and Clostridium butyricum.</title>
        <authorList>
            <person name="Brunt J."/>
            <person name="Van Vliet A.H.M."/>
            <person name="Stringer S.C."/>
            <person name="Carter A.T."/>
            <person name="Peck M.W."/>
        </authorList>
    </citation>
    <scope>NUCLEOTIDE SEQUENCE [LARGE SCALE GENOMIC DNA]</scope>
    <source>
        <strain evidence="1 2">1605</strain>
    </source>
</reference>
<evidence type="ECO:0000313" key="1">
    <source>
        <dbReference type="EMBL" id="NFF88454.1"/>
    </source>
</evidence>
<accession>A0A0M1LC66</accession>
<dbReference type="EMBL" id="SWOV01000030">
    <property type="protein sequence ID" value="NFF88454.1"/>
    <property type="molecule type" value="Genomic_DNA"/>
</dbReference>
<dbReference type="RefSeq" id="WP_053532612.1">
    <property type="nucleotide sequence ID" value="NZ_LFPA01000146.1"/>
</dbReference>
<dbReference type="Proteomes" id="UP000476820">
    <property type="component" value="Unassembled WGS sequence"/>
</dbReference>
<evidence type="ECO:0000313" key="2">
    <source>
        <dbReference type="Proteomes" id="UP000476820"/>
    </source>
</evidence>
<organism evidence="1 2">
    <name type="scientific">Clostridium botulinum</name>
    <dbReference type="NCBI Taxonomy" id="1491"/>
    <lineage>
        <taxon>Bacteria</taxon>
        <taxon>Bacillati</taxon>
        <taxon>Bacillota</taxon>
        <taxon>Clostridia</taxon>
        <taxon>Eubacteriales</taxon>
        <taxon>Clostridiaceae</taxon>
        <taxon>Clostridium</taxon>
    </lineage>
</organism>
<gene>
    <name evidence="1" type="ORF">FC774_11310</name>
</gene>
<name>A0A0M1LC66_CLOBO</name>